<proteinExistence type="inferred from homology"/>
<dbReference type="GO" id="GO:0002229">
    <property type="term" value="P:defense response to oomycetes"/>
    <property type="evidence" value="ECO:0007669"/>
    <property type="project" value="UniProtKB-ARBA"/>
</dbReference>
<protein>
    <recommendedName>
        <fullName evidence="9">Fe2OG dioxygenase domain-containing protein</fullName>
    </recommendedName>
</protein>
<evidence type="ECO:0000256" key="8">
    <source>
        <dbReference type="SAM" id="MobiDB-lite"/>
    </source>
</evidence>
<dbReference type="GO" id="GO:0051213">
    <property type="term" value="F:dioxygenase activity"/>
    <property type="evidence" value="ECO:0007669"/>
    <property type="project" value="UniProtKB-KW"/>
</dbReference>
<dbReference type="InterPro" id="IPR005123">
    <property type="entry name" value="Oxoglu/Fe-dep_dioxygenase_dom"/>
</dbReference>
<keyword evidence="6 7" id="KW-0408">Iron</keyword>
<evidence type="ECO:0000256" key="3">
    <source>
        <dbReference type="ARBA" id="ARBA00022723"/>
    </source>
</evidence>
<dbReference type="InterPro" id="IPR050295">
    <property type="entry name" value="Plant_2OG-oxidoreductases"/>
</dbReference>
<evidence type="ECO:0000256" key="2">
    <source>
        <dbReference type="ARBA" id="ARBA00008056"/>
    </source>
</evidence>
<keyword evidence="4" id="KW-0223">Dioxygenase</keyword>
<dbReference type="Pfam" id="PF14226">
    <property type="entry name" value="DIOX_N"/>
    <property type="match status" value="1"/>
</dbReference>
<dbReference type="Gene3D" id="2.60.120.330">
    <property type="entry name" value="B-lactam Antibiotic, Isopenicillin N Synthase, Chain"/>
    <property type="match status" value="1"/>
</dbReference>
<comment type="cofactor">
    <cofactor evidence="1">
        <name>L-ascorbate</name>
        <dbReference type="ChEBI" id="CHEBI:38290"/>
    </cofactor>
</comment>
<organism evidence="10">
    <name type="scientific">Araucaria cunninghamii</name>
    <name type="common">Hoop pine</name>
    <name type="synonym">Moreton Bay pine</name>
    <dbReference type="NCBI Taxonomy" id="56994"/>
    <lineage>
        <taxon>Eukaryota</taxon>
        <taxon>Viridiplantae</taxon>
        <taxon>Streptophyta</taxon>
        <taxon>Embryophyta</taxon>
        <taxon>Tracheophyta</taxon>
        <taxon>Spermatophyta</taxon>
        <taxon>Pinopsida</taxon>
        <taxon>Pinidae</taxon>
        <taxon>Conifers II</taxon>
        <taxon>Araucariales</taxon>
        <taxon>Araucariaceae</taxon>
        <taxon>Araucaria</taxon>
    </lineage>
</organism>
<feature type="region of interest" description="Disordered" evidence="8">
    <location>
        <begin position="1"/>
        <end position="42"/>
    </location>
</feature>
<reference evidence="10" key="1">
    <citation type="submission" date="2015-03" db="EMBL/GenBank/DDBJ databases">
        <title>A transcriptome of Araucaria cunninghamii, an australian fine timber species.</title>
        <authorList>
            <person name="Jing Yi C.J.Y."/>
            <person name="Yin San L.Y.S."/>
            <person name="Abdul Karim S.S."/>
            <person name="Wan Azmi N.N."/>
            <person name="Hercus R.R."/>
            <person name="Croft L.L."/>
        </authorList>
    </citation>
    <scope>NUCLEOTIDE SEQUENCE</scope>
    <source>
        <strain evidence="10">MI0301</strain>
        <tissue evidence="10">Leaf</tissue>
    </source>
</reference>
<evidence type="ECO:0000313" key="10">
    <source>
        <dbReference type="EMBL" id="JAG95180.1"/>
    </source>
</evidence>
<dbReference type="FunFam" id="2.60.120.330:FF:000007">
    <property type="entry name" value="Protein DMR6-like oxygenase 2"/>
    <property type="match status" value="1"/>
</dbReference>
<dbReference type="AlphaFoldDB" id="A0A0D6QZS0"/>
<evidence type="ECO:0000256" key="1">
    <source>
        <dbReference type="ARBA" id="ARBA00001961"/>
    </source>
</evidence>
<dbReference type="PROSITE" id="PS51471">
    <property type="entry name" value="FE2OG_OXY"/>
    <property type="match status" value="1"/>
</dbReference>
<evidence type="ECO:0000256" key="6">
    <source>
        <dbReference type="ARBA" id="ARBA00023004"/>
    </source>
</evidence>
<evidence type="ECO:0000256" key="7">
    <source>
        <dbReference type="RuleBase" id="RU003682"/>
    </source>
</evidence>
<keyword evidence="5 7" id="KW-0560">Oxidoreductase</keyword>
<feature type="domain" description="Fe2OG dioxygenase" evidence="9">
    <location>
        <begin position="212"/>
        <end position="311"/>
    </location>
</feature>
<evidence type="ECO:0000259" key="9">
    <source>
        <dbReference type="PROSITE" id="PS51471"/>
    </source>
</evidence>
<dbReference type="InterPro" id="IPR027443">
    <property type="entry name" value="IPNS-like_sf"/>
</dbReference>
<dbReference type="Pfam" id="PF03171">
    <property type="entry name" value="2OG-FeII_Oxy"/>
    <property type="match status" value="1"/>
</dbReference>
<comment type="similarity">
    <text evidence="2 7">Belongs to the iron/ascorbate-dependent oxidoreductase family.</text>
</comment>
<dbReference type="PANTHER" id="PTHR47991">
    <property type="entry name" value="OXOGLUTARATE/IRON-DEPENDENT DIOXYGENASE"/>
    <property type="match status" value="1"/>
</dbReference>
<dbReference type="SUPFAM" id="SSF51197">
    <property type="entry name" value="Clavaminate synthase-like"/>
    <property type="match status" value="1"/>
</dbReference>
<dbReference type="EMBL" id="GCKF01041301">
    <property type="protein sequence ID" value="JAG95180.1"/>
    <property type="molecule type" value="Transcribed_RNA"/>
</dbReference>
<feature type="compositionally biased region" description="Basic and acidic residues" evidence="8">
    <location>
        <begin position="11"/>
        <end position="29"/>
    </location>
</feature>
<sequence>MMMPNKQIETAGKEDMTRERENASRLLCDRKRRGGKLPENYIRRPSERPRLTEVVSSRAIPLIDMKDWSSDRPKAIQEIGRACLEYGFFQIVNHGVPEIVTKSMIEVSAEFFEMPTEDRIELYSDDPSKTTRLSTSFKVDREKVFNWRDFLRLHCYPVKDHVHTWPSKPLHYRKVAITYCTEVRALVLKLLEAISESLGLEPGFLDKALGNHAQHMAINYYPLCPDPELTFGLPPHSDPNALTVLLQDEVSGLQVFKDGQWIAVNPIPNSFVVNIGDQIQVLSNSRYKSVLHRAVVNSRKARISIPTFYCPSPEAIMAPAPALVDSEQLPLYRSFSYMEYYQKFWSKELQGKSCLDYFMREEPT</sequence>
<evidence type="ECO:0000256" key="4">
    <source>
        <dbReference type="ARBA" id="ARBA00022964"/>
    </source>
</evidence>
<dbReference type="InterPro" id="IPR044861">
    <property type="entry name" value="IPNS-like_FE2OG_OXY"/>
</dbReference>
<name>A0A0D6QZS0_ARACU</name>
<dbReference type="GO" id="GO:0046872">
    <property type="term" value="F:metal ion binding"/>
    <property type="evidence" value="ECO:0007669"/>
    <property type="project" value="UniProtKB-KW"/>
</dbReference>
<keyword evidence="3 7" id="KW-0479">Metal-binding</keyword>
<evidence type="ECO:0000256" key="5">
    <source>
        <dbReference type="ARBA" id="ARBA00023002"/>
    </source>
</evidence>
<dbReference type="InterPro" id="IPR026992">
    <property type="entry name" value="DIOX_N"/>
</dbReference>
<accession>A0A0D6QZS0</accession>